<proteinExistence type="predicted"/>
<sequence>MVMHKIFLILLLTSSFVLNATWGTPQENICWKCLEETLNTICKSQGGTGVHTVDFANCRVYCWVPFADGLASQQRTLPYGTRCGFPYKSQIPGEVSLFA</sequence>
<organism evidence="2">
    <name type="scientific">Ixodes ricinus</name>
    <name type="common">Common tick</name>
    <name type="synonym">Acarus ricinus</name>
    <dbReference type="NCBI Taxonomy" id="34613"/>
    <lineage>
        <taxon>Eukaryota</taxon>
        <taxon>Metazoa</taxon>
        <taxon>Ecdysozoa</taxon>
        <taxon>Arthropoda</taxon>
        <taxon>Chelicerata</taxon>
        <taxon>Arachnida</taxon>
        <taxon>Acari</taxon>
        <taxon>Parasitiformes</taxon>
        <taxon>Ixodida</taxon>
        <taxon>Ixodoidea</taxon>
        <taxon>Ixodidae</taxon>
        <taxon>Ixodinae</taxon>
        <taxon>Ixodes</taxon>
    </lineage>
</organism>
<evidence type="ECO:0000313" key="2">
    <source>
        <dbReference type="EMBL" id="MXU88010.1"/>
    </source>
</evidence>
<protein>
    <submittedName>
        <fullName evidence="2">Putative conserved secreted protein</fullName>
    </submittedName>
</protein>
<dbReference type="AlphaFoldDB" id="A0A6B0UES6"/>
<dbReference type="EMBL" id="GIFC01005927">
    <property type="protein sequence ID" value="MXU88010.1"/>
    <property type="molecule type" value="Transcribed_RNA"/>
</dbReference>
<reference evidence="2" key="1">
    <citation type="submission" date="2019-12" db="EMBL/GenBank/DDBJ databases">
        <title>An insight into the sialome of adult female Ixodes ricinus ticks feeding for 6 days.</title>
        <authorList>
            <person name="Perner J."/>
            <person name="Ribeiro J.M.C."/>
        </authorList>
    </citation>
    <scope>NUCLEOTIDE SEQUENCE</scope>
    <source>
        <strain evidence="2">Semi-engorged</strain>
        <tissue evidence="2">Salivary glands</tissue>
    </source>
</reference>
<name>A0A6B0UES6_IXORI</name>
<evidence type="ECO:0000256" key="1">
    <source>
        <dbReference type="SAM" id="SignalP"/>
    </source>
</evidence>
<feature type="chain" id="PRO_5025329059" evidence="1">
    <location>
        <begin position="24"/>
        <end position="99"/>
    </location>
</feature>
<keyword evidence="1" id="KW-0732">Signal</keyword>
<accession>A0A6B0UES6</accession>
<feature type="signal peptide" evidence="1">
    <location>
        <begin position="1"/>
        <end position="23"/>
    </location>
</feature>